<comment type="similarity">
    <text evidence="2">Belongs to the methyl-accepting chemotaxis (MCP) protein family.</text>
</comment>
<dbReference type="PANTHER" id="PTHR32089:SF112">
    <property type="entry name" value="LYSOZYME-LIKE PROTEIN-RELATED"/>
    <property type="match status" value="1"/>
</dbReference>
<keyword evidence="4" id="KW-0472">Membrane</keyword>
<dbReference type="PROSITE" id="PS50111">
    <property type="entry name" value="CHEMOTAXIS_TRANSDUC_2"/>
    <property type="match status" value="1"/>
</dbReference>
<protein>
    <submittedName>
        <fullName evidence="7">Methyl-accepting chemotaxis protein</fullName>
    </submittedName>
</protein>
<evidence type="ECO:0000256" key="2">
    <source>
        <dbReference type="ARBA" id="ARBA00029447"/>
    </source>
</evidence>
<keyword evidence="4" id="KW-1133">Transmembrane helix</keyword>
<dbReference type="CDD" id="cd06225">
    <property type="entry name" value="HAMP"/>
    <property type="match status" value="1"/>
</dbReference>
<dbReference type="Gene3D" id="6.10.340.10">
    <property type="match status" value="1"/>
</dbReference>
<gene>
    <name evidence="7" type="ORF">HBE96_08575</name>
</gene>
<evidence type="ECO:0000256" key="3">
    <source>
        <dbReference type="PROSITE-ProRule" id="PRU00284"/>
    </source>
</evidence>
<dbReference type="InterPro" id="IPR004089">
    <property type="entry name" value="MCPsignal_dom"/>
</dbReference>
<dbReference type="PROSITE" id="PS50885">
    <property type="entry name" value="HAMP"/>
    <property type="match status" value="1"/>
</dbReference>
<dbReference type="SUPFAM" id="SSF58104">
    <property type="entry name" value="Methyl-accepting chemotaxis protein (MCP) signaling domain"/>
    <property type="match status" value="1"/>
</dbReference>
<evidence type="ECO:0000256" key="4">
    <source>
        <dbReference type="SAM" id="Phobius"/>
    </source>
</evidence>
<dbReference type="Proteomes" id="UP000537131">
    <property type="component" value="Unassembled WGS sequence"/>
</dbReference>
<comment type="caution">
    <text evidence="7">The sequence shown here is derived from an EMBL/GenBank/DDBJ whole genome shotgun (WGS) entry which is preliminary data.</text>
</comment>
<dbReference type="GO" id="GO:0006935">
    <property type="term" value="P:chemotaxis"/>
    <property type="evidence" value="ECO:0007669"/>
    <property type="project" value="InterPro"/>
</dbReference>
<feature type="domain" description="Methyl-accepting transducer" evidence="5">
    <location>
        <begin position="275"/>
        <end position="511"/>
    </location>
</feature>
<name>A0A7Y0EFX7_9CLOT</name>
<keyword evidence="1 3" id="KW-0807">Transducer</keyword>
<dbReference type="InterPro" id="IPR003660">
    <property type="entry name" value="HAMP_dom"/>
</dbReference>
<dbReference type="RefSeq" id="WP_169297348.1">
    <property type="nucleotide sequence ID" value="NZ_JABBNI010000014.1"/>
</dbReference>
<dbReference type="Pfam" id="PF00672">
    <property type="entry name" value="HAMP"/>
    <property type="match status" value="1"/>
</dbReference>
<dbReference type="GO" id="GO:0007165">
    <property type="term" value="P:signal transduction"/>
    <property type="evidence" value="ECO:0007669"/>
    <property type="project" value="UniProtKB-KW"/>
</dbReference>
<evidence type="ECO:0000256" key="1">
    <source>
        <dbReference type="ARBA" id="ARBA00023224"/>
    </source>
</evidence>
<dbReference type="GO" id="GO:0016020">
    <property type="term" value="C:membrane"/>
    <property type="evidence" value="ECO:0007669"/>
    <property type="project" value="InterPro"/>
</dbReference>
<dbReference type="AlphaFoldDB" id="A0A7Y0EFX7"/>
<reference evidence="7 8" key="2">
    <citation type="submission" date="2020-06" db="EMBL/GenBank/DDBJ databases">
        <title>Complete Genome Sequence of Clostridium muelleri sp. nov. P21T, an Acid-Alcohol Producing Acetogen Isolated from Old Hay.</title>
        <authorList>
            <person name="Duncan K.E."/>
            <person name="Tanner R.S."/>
        </authorList>
    </citation>
    <scope>NUCLEOTIDE SEQUENCE [LARGE SCALE GENOMIC DNA]</scope>
    <source>
        <strain evidence="7 8">P21</strain>
    </source>
</reference>
<dbReference type="PANTHER" id="PTHR32089">
    <property type="entry name" value="METHYL-ACCEPTING CHEMOTAXIS PROTEIN MCPB"/>
    <property type="match status" value="1"/>
</dbReference>
<dbReference type="GO" id="GO:0004888">
    <property type="term" value="F:transmembrane signaling receptor activity"/>
    <property type="evidence" value="ECO:0007669"/>
    <property type="project" value="InterPro"/>
</dbReference>
<feature type="transmembrane region" description="Helical" evidence="4">
    <location>
        <begin position="180"/>
        <end position="200"/>
    </location>
</feature>
<evidence type="ECO:0000313" key="8">
    <source>
        <dbReference type="Proteomes" id="UP000537131"/>
    </source>
</evidence>
<organism evidence="7 8">
    <name type="scientific">Clostridium muellerianum</name>
    <dbReference type="NCBI Taxonomy" id="2716538"/>
    <lineage>
        <taxon>Bacteria</taxon>
        <taxon>Bacillati</taxon>
        <taxon>Bacillota</taxon>
        <taxon>Clostridia</taxon>
        <taxon>Eubacteriales</taxon>
        <taxon>Clostridiaceae</taxon>
        <taxon>Clostridium</taxon>
    </lineage>
</organism>
<dbReference type="EMBL" id="JABBNI010000014">
    <property type="protein sequence ID" value="NMM62749.1"/>
    <property type="molecule type" value="Genomic_DNA"/>
</dbReference>
<dbReference type="Pfam" id="PF00015">
    <property type="entry name" value="MCPsignal"/>
    <property type="match status" value="1"/>
</dbReference>
<dbReference type="PRINTS" id="PR00260">
    <property type="entry name" value="CHEMTRNSDUCR"/>
</dbReference>
<dbReference type="InterPro" id="IPR004090">
    <property type="entry name" value="Chemotax_Me-accpt_rcpt"/>
</dbReference>
<reference evidence="7 8" key="1">
    <citation type="submission" date="2020-04" db="EMBL/GenBank/DDBJ databases">
        <authorList>
            <person name="Doyle D.A."/>
        </authorList>
    </citation>
    <scope>NUCLEOTIDE SEQUENCE [LARGE SCALE GENOMIC DNA]</scope>
    <source>
        <strain evidence="7 8">P21</strain>
    </source>
</reference>
<proteinExistence type="inferred from homology"/>
<accession>A0A7Y0EFX7</accession>
<dbReference type="SMART" id="SM00304">
    <property type="entry name" value="HAMP"/>
    <property type="match status" value="1"/>
</dbReference>
<dbReference type="SMART" id="SM00283">
    <property type="entry name" value="MA"/>
    <property type="match status" value="1"/>
</dbReference>
<evidence type="ECO:0000259" key="5">
    <source>
        <dbReference type="PROSITE" id="PS50111"/>
    </source>
</evidence>
<keyword evidence="8" id="KW-1185">Reference proteome</keyword>
<keyword evidence="4" id="KW-0812">Transmembrane</keyword>
<evidence type="ECO:0000313" key="7">
    <source>
        <dbReference type="EMBL" id="NMM62749.1"/>
    </source>
</evidence>
<evidence type="ECO:0000259" key="6">
    <source>
        <dbReference type="PROSITE" id="PS50885"/>
    </source>
</evidence>
<feature type="domain" description="HAMP" evidence="6">
    <location>
        <begin position="202"/>
        <end position="256"/>
    </location>
</feature>
<sequence length="562" mass="61923">MNLKIRSKLILAFGVILLSFLLNIVISINFLSNNDKSISKVKDFTYRELQYSSKINVSVIQIQQFLSDASATKNVDSLKEAEKYKLTFKDSLNKLQNMDPSIKDKTEKIDKDFDEFYELGVNMANVYMKEGTDKGNTLMDKFDPMASNLSVEINTLNNTAENSMNLDLRNVQNIMGKNKGFSIALGTFSLILAIIVIMLLQASILNPINNMFVILKDIENGQGDLTKRITIKSNDEIGTMAKSFNNFMDKLVNMIENIKENSILVSKSSEVLNSGAEKGIESIREINENMMELDNGSENISHSVGQVAASSSNIAESVQITAEDVENISILTEEINNIALDSSEFVKITKDEMNKIENISSANMAINEKLGIKAEEIKNIINTIKSISDQTNLLALNASIEASRAGEQGKGFAVVAEEIRNLSESNNESSKNIENIIEGINKMIKNTIDAAAQEADNIKKGSRMVEDVVVHIEKIVQGINNVNSKIQSIAAAAQEQSASVEELKTTMETVNSSNLEMSAEIKAISSGVQGQTDVMSEFAQMAEDLSNSSNQLNNLVDKFKIK</sequence>
<dbReference type="Gene3D" id="1.10.287.950">
    <property type="entry name" value="Methyl-accepting chemotaxis protein"/>
    <property type="match status" value="1"/>
</dbReference>